<dbReference type="InterPro" id="IPR005064">
    <property type="entry name" value="BUG"/>
</dbReference>
<dbReference type="PIRSF" id="PIRSF017082">
    <property type="entry name" value="YflP"/>
    <property type="match status" value="1"/>
</dbReference>
<evidence type="ECO:0000313" key="4">
    <source>
        <dbReference type="Proteomes" id="UP001196565"/>
    </source>
</evidence>
<evidence type="ECO:0000313" key="3">
    <source>
        <dbReference type="EMBL" id="MBW6399333.1"/>
    </source>
</evidence>
<dbReference type="Proteomes" id="UP001196565">
    <property type="component" value="Unassembled WGS sequence"/>
</dbReference>
<dbReference type="EMBL" id="JAHYBZ010000005">
    <property type="protein sequence ID" value="MBW6399333.1"/>
    <property type="molecule type" value="Genomic_DNA"/>
</dbReference>
<dbReference type="RefSeq" id="WP_219763941.1">
    <property type="nucleotide sequence ID" value="NZ_JAHYBZ010000005.1"/>
</dbReference>
<keyword evidence="4" id="KW-1185">Reference proteome</keyword>
<dbReference type="CDD" id="cd07012">
    <property type="entry name" value="PBP2_Bug_TTT"/>
    <property type="match status" value="1"/>
</dbReference>
<accession>A0ABS7AAK8</accession>
<gene>
    <name evidence="3" type="ORF">KPL78_15845</name>
</gene>
<dbReference type="InterPro" id="IPR042100">
    <property type="entry name" value="Bug_dom1"/>
</dbReference>
<dbReference type="Pfam" id="PF03401">
    <property type="entry name" value="TctC"/>
    <property type="match status" value="1"/>
</dbReference>
<proteinExistence type="inferred from homology"/>
<dbReference type="Gene3D" id="3.40.190.150">
    <property type="entry name" value="Bordetella uptake gene, domain 1"/>
    <property type="match status" value="1"/>
</dbReference>
<organism evidence="3 4">
    <name type="scientific">Roseomonas alba</name>
    <dbReference type="NCBI Taxonomy" id="2846776"/>
    <lineage>
        <taxon>Bacteria</taxon>
        <taxon>Pseudomonadati</taxon>
        <taxon>Pseudomonadota</taxon>
        <taxon>Alphaproteobacteria</taxon>
        <taxon>Acetobacterales</taxon>
        <taxon>Roseomonadaceae</taxon>
        <taxon>Roseomonas</taxon>
    </lineage>
</organism>
<comment type="similarity">
    <text evidence="1">Belongs to the UPF0065 (bug) family.</text>
</comment>
<protein>
    <submittedName>
        <fullName evidence="3">Tripartite tricarboxylate transporter substrate binding protein</fullName>
    </submittedName>
</protein>
<feature type="chain" id="PRO_5047409266" evidence="2">
    <location>
        <begin position="22"/>
        <end position="321"/>
    </location>
</feature>
<evidence type="ECO:0000256" key="1">
    <source>
        <dbReference type="ARBA" id="ARBA00006987"/>
    </source>
</evidence>
<dbReference type="PANTHER" id="PTHR42928">
    <property type="entry name" value="TRICARBOXYLATE-BINDING PROTEIN"/>
    <property type="match status" value="1"/>
</dbReference>
<name>A0ABS7AAK8_9PROT</name>
<keyword evidence="2" id="KW-0732">Signal</keyword>
<sequence length="321" mass="34069">MRRRTVLVTGATAALSPPAAAQTWPTRPVRIIVPNPAGGSSDVLARILAAELSGRFGQPFVVENRGGAGGNIGTEATARAAPDGYTFGVGTVTQWVTNQFLYRSLPIIPMRDLAFVAICWENANVMIVPTAFVPSRSVAEFVTWARPRPDGVNFASSGVGFTSHLLGELFGQRNGIRVTHVPFRGAADAAPNMLRGDVLFAIDNLASWLPLIESSQVRALAMADASRTPLLPDVPTFTELGMLGFEAAVWAGFVAPAATPAPIVETVSTALRDIIARPEIAQRITAAGARPVSSSPAVMRQRAESETSFWQNLVRISGAQL</sequence>
<comment type="caution">
    <text evidence="3">The sequence shown here is derived from an EMBL/GenBank/DDBJ whole genome shotgun (WGS) entry which is preliminary data.</text>
</comment>
<evidence type="ECO:0000256" key="2">
    <source>
        <dbReference type="SAM" id="SignalP"/>
    </source>
</evidence>
<reference evidence="3 4" key="1">
    <citation type="submission" date="2021-07" db="EMBL/GenBank/DDBJ databases">
        <authorList>
            <person name="So Y."/>
        </authorList>
    </citation>
    <scope>NUCLEOTIDE SEQUENCE [LARGE SCALE GENOMIC DNA]</scope>
    <source>
        <strain evidence="3 4">HJA6</strain>
    </source>
</reference>
<dbReference type="PANTHER" id="PTHR42928:SF5">
    <property type="entry name" value="BLR1237 PROTEIN"/>
    <property type="match status" value="1"/>
</dbReference>
<feature type="signal peptide" evidence="2">
    <location>
        <begin position="1"/>
        <end position="21"/>
    </location>
</feature>
<dbReference type="Gene3D" id="3.40.190.10">
    <property type="entry name" value="Periplasmic binding protein-like II"/>
    <property type="match status" value="1"/>
</dbReference>